<reference evidence="3 4" key="1">
    <citation type="submission" date="2016-12" db="EMBL/GenBank/DDBJ databases">
        <title>Genomic comparison of strains in the 'Actinomyces naeslundii' group.</title>
        <authorList>
            <person name="Mughal S.R."/>
            <person name="Do T."/>
            <person name="Gilbert S.C."/>
            <person name="Witherden E.A."/>
            <person name="Didelot X."/>
            <person name="Beighton D."/>
        </authorList>
    </citation>
    <scope>NUCLEOTIDE SEQUENCE [LARGE SCALE GENOMIC DNA]</scope>
    <source>
        <strain evidence="3 4">MMRCO6-1</strain>
    </source>
</reference>
<feature type="domain" description="Transposase DDE" evidence="2">
    <location>
        <begin position="36"/>
        <end position="176"/>
    </location>
</feature>
<sequence>MLRSVHDQERSTFVVKNSGLYPSVVAESGDVPAVGLAGARLLTETSGVTGLGNELSQALSTWRRPGSVHDPGKIILDLAVCVALGGRCLSDLSLLRCDKEVFGPVASDPTVCRLVGTLADHVEAVEAAVNRARRTVRQRAWALAGADAPTAGVSAAHPLVIDVDATLVNVHLRQRGCGPDLQEGVRLPPPDRLDRPRNRPRWG</sequence>
<evidence type="ECO:0000259" key="2">
    <source>
        <dbReference type="Pfam" id="PF13701"/>
    </source>
</evidence>
<evidence type="ECO:0000313" key="3">
    <source>
        <dbReference type="EMBL" id="OLO52139.1"/>
    </source>
</evidence>
<protein>
    <recommendedName>
        <fullName evidence="2">Transposase DDE domain-containing protein</fullName>
    </recommendedName>
</protein>
<organism evidence="3 4">
    <name type="scientific">Actinomyces oris</name>
    <dbReference type="NCBI Taxonomy" id="544580"/>
    <lineage>
        <taxon>Bacteria</taxon>
        <taxon>Bacillati</taxon>
        <taxon>Actinomycetota</taxon>
        <taxon>Actinomycetes</taxon>
        <taxon>Actinomycetales</taxon>
        <taxon>Actinomycetaceae</taxon>
        <taxon>Actinomyces</taxon>
    </lineage>
</organism>
<dbReference type="Proteomes" id="UP000185772">
    <property type="component" value="Unassembled WGS sequence"/>
</dbReference>
<accession>A0A1Q8VVE3</accession>
<dbReference type="AlphaFoldDB" id="A0A1Q8VVE3"/>
<name>A0A1Q8VVE3_9ACTO</name>
<comment type="caution">
    <text evidence="3">The sequence shown here is derived from an EMBL/GenBank/DDBJ whole genome shotgun (WGS) entry which is preliminary data.</text>
</comment>
<dbReference type="Pfam" id="PF13701">
    <property type="entry name" value="DDE_Tnp_1_4"/>
    <property type="match status" value="1"/>
</dbReference>
<evidence type="ECO:0000313" key="4">
    <source>
        <dbReference type="Proteomes" id="UP000185772"/>
    </source>
</evidence>
<gene>
    <name evidence="3" type="ORF">BKH27_09965</name>
</gene>
<feature type="region of interest" description="Disordered" evidence="1">
    <location>
        <begin position="179"/>
        <end position="203"/>
    </location>
</feature>
<dbReference type="InterPro" id="IPR025668">
    <property type="entry name" value="Tnp_DDE_dom"/>
</dbReference>
<dbReference type="EMBL" id="MSKM01000038">
    <property type="protein sequence ID" value="OLO52139.1"/>
    <property type="molecule type" value="Genomic_DNA"/>
</dbReference>
<evidence type="ECO:0000256" key="1">
    <source>
        <dbReference type="SAM" id="MobiDB-lite"/>
    </source>
</evidence>
<proteinExistence type="predicted"/>